<keyword evidence="7" id="KW-1185">Reference proteome</keyword>
<evidence type="ECO:0000313" key="6">
    <source>
        <dbReference type="EMBL" id="MDG3015355.1"/>
    </source>
</evidence>
<dbReference type="InterPro" id="IPR036271">
    <property type="entry name" value="Tet_transcr_reg_TetR-rel_C_sf"/>
</dbReference>
<dbReference type="PANTHER" id="PTHR30055:SF174">
    <property type="entry name" value="TRANSCRIPTIONAL REGULATORY PROTEIN (PROBABLY TETR-FAMILY)-RELATED"/>
    <property type="match status" value="1"/>
</dbReference>
<reference evidence="6" key="1">
    <citation type="submission" date="2022-08" db="EMBL/GenBank/DDBJ databases">
        <title>Genome analysis of Corynebacteriales strain.</title>
        <authorList>
            <person name="Lee S.D."/>
        </authorList>
    </citation>
    <scope>NUCLEOTIDE SEQUENCE</scope>
    <source>
        <strain evidence="6">D3-21</strain>
    </source>
</reference>
<dbReference type="PANTHER" id="PTHR30055">
    <property type="entry name" value="HTH-TYPE TRANSCRIPTIONAL REGULATOR RUTR"/>
    <property type="match status" value="1"/>
</dbReference>
<gene>
    <name evidence="6" type="ORF">NVS88_12425</name>
</gene>
<dbReference type="Pfam" id="PF00440">
    <property type="entry name" value="TetR_N"/>
    <property type="match status" value="1"/>
</dbReference>
<proteinExistence type="predicted"/>
<dbReference type="InterPro" id="IPR009057">
    <property type="entry name" value="Homeodomain-like_sf"/>
</dbReference>
<keyword evidence="2 4" id="KW-0238">DNA-binding</keyword>
<evidence type="ECO:0000259" key="5">
    <source>
        <dbReference type="PROSITE" id="PS50977"/>
    </source>
</evidence>
<dbReference type="SUPFAM" id="SSF48498">
    <property type="entry name" value="Tetracyclin repressor-like, C-terminal domain"/>
    <property type="match status" value="1"/>
</dbReference>
<evidence type="ECO:0000256" key="2">
    <source>
        <dbReference type="ARBA" id="ARBA00023125"/>
    </source>
</evidence>
<dbReference type="GO" id="GO:0000976">
    <property type="term" value="F:transcription cis-regulatory region binding"/>
    <property type="evidence" value="ECO:0007669"/>
    <property type="project" value="TreeGrafter"/>
</dbReference>
<dbReference type="Gene3D" id="1.10.357.10">
    <property type="entry name" value="Tetracycline Repressor, domain 2"/>
    <property type="match status" value="1"/>
</dbReference>
<accession>A0A9X4M1P2</accession>
<dbReference type="Pfam" id="PF21943">
    <property type="entry name" value="TetR_C_46"/>
    <property type="match status" value="1"/>
</dbReference>
<feature type="domain" description="HTH tetR-type" evidence="5">
    <location>
        <begin position="11"/>
        <end position="71"/>
    </location>
</feature>
<sequence>MAGKRTRLSPEARRAQLIELGVQMLAGRPLDSVSVEEIAEQAGISRGLLFHYFSSKHDFHVAIVRHTSEEMLAVTEPDPALPPLGMLHASLTAYIDYVTDNRGGYVSLLRGTASGDPAMREIFEQTRTAMAERVLAQAPNIGIERTPRAELAVRGWIAFVEETAISWLTDPKLTKGELLELVGQALPAVALPPEVAAALLGAMPVTGRPPAQAAV</sequence>
<dbReference type="AlphaFoldDB" id="A0A9X4M1P2"/>
<evidence type="ECO:0000313" key="7">
    <source>
        <dbReference type="Proteomes" id="UP001152755"/>
    </source>
</evidence>
<name>A0A9X4M1P2_9ACTN</name>
<organism evidence="6 7">
    <name type="scientific">Speluncibacter jeojiensis</name>
    <dbReference type="NCBI Taxonomy" id="2710754"/>
    <lineage>
        <taxon>Bacteria</taxon>
        <taxon>Bacillati</taxon>
        <taxon>Actinomycetota</taxon>
        <taxon>Actinomycetes</taxon>
        <taxon>Mycobacteriales</taxon>
        <taxon>Speluncibacteraceae</taxon>
        <taxon>Speluncibacter</taxon>
    </lineage>
</organism>
<dbReference type="GO" id="GO:0003700">
    <property type="term" value="F:DNA-binding transcription factor activity"/>
    <property type="evidence" value="ECO:0007669"/>
    <property type="project" value="TreeGrafter"/>
</dbReference>
<evidence type="ECO:0000256" key="3">
    <source>
        <dbReference type="ARBA" id="ARBA00023163"/>
    </source>
</evidence>
<dbReference type="SUPFAM" id="SSF46689">
    <property type="entry name" value="Homeodomain-like"/>
    <property type="match status" value="1"/>
</dbReference>
<comment type="caution">
    <text evidence="6">The sequence shown here is derived from an EMBL/GenBank/DDBJ whole genome shotgun (WGS) entry which is preliminary data.</text>
</comment>
<evidence type="ECO:0000256" key="4">
    <source>
        <dbReference type="PROSITE-ProRule" id="PRU00335"/>
    </source>
</evidence>
<keyword evidence="3" id="KW-0804">Transcription</keyword>
<dbReference type="InterPro" id="IPR054129">
    <property type="entry name" value="DesT_TetR_C"/>
</dbReference>
<dbReference type="InterPro" id="IPR050109">
    <property type="entry name" value="HTH-type_TetR-like_transc_reg"/>
</dbReference>
<protein>
    <submittedName>
        <fullName evidence="6">TetR/AcrR family transcriptional regulator</fullName>
    </submittedName>
</protein>
<keyword evidence="1" id="KW-0805">Transcription regulation</keyword>
<dbReference type="Proteomes" id="UP001152755">
    <property type="component" value="Unassembled WGS sequence"/>
</dbReference>
<evidence type="ECO:0000256" key="1">
    <source>
        <dbReference type="ARBA" id="ARBA00023015"/>
    </source>
</evidence>
<feature type="DNA-binding region" description="H-T-H motif" evidence="4">
    <location>
        <begin position="34"/>
        <end position="53"/>
    </location>
</feature>
<dbReference type="InterPro" id="IPR001647">
    <property type="entry name" value="HTH_TetR"/>
</dbReference>
<dbReference type="RefSeq" id="WP_277835363.1">
    <property type="nucleotide sequence ID" value="NZ_JAAIVF010000008.1"/>
</dbReference>
<dbReference type="EMBL" id="JANRHA010000007">
    <property type="protein sequence ID" value="MDG3015355.1"/>
    <property type="molecule type" value="Genomic_DNA"/>
</dbReference>
<dbReference type="PROSITE" id="PS50977">
    <property type="entry name" value="HTH_TETR_2"/>
    <property type="match status" value="1"/>
</dbReference>